<accession>A0AAV1JLH7</accession>
<dbReference type="PANTHER" id="PTHR21137">
    <property type="entry name" value="ODORANT RECEPTOR"/>
    <property type="match status" value="1"/>
</dbReference>
<dbReference type="Pfam" id="PF02949">
    <property type="entry name" value="7tm_6"/>
    <property type="match status" value="1"/>
</dbReference>
<feature type="transmembrane region" description="Helical" evidence="10">
    <location>
        <begin position="61"/>
        <end position="83"/>
    </location>
</feature>
<sequence>MVENVGFLLRAATVNIDKRNLKPIPIIFYVLTIIGYSCYYYVYLISVLWFVFVHYPQTGDYVATIIVFSLGAFTETCPIKLLFMVINRNLIADVVERYLICDGQVNTASRFSKNIRKHLRVVKKRGTIIWLTLMINAYIHCLTPLFLPGRHFPEDEFILYGLEPMRESPNFEVATAMFTISISTGVYSLANGTAFMVMLFGYTEAQIISLSEELLNVWSDAEKEYENVVDIDLEDLNAFIATRLKFIARMHVENITLIKQIENVLRVSMALEFLFLMAGLIAAMLGGIANTYLEIPFALVQIFMSCYLGQKIINSSETFEVAIYGCKWENFNKSNMTTVLIMLQNSQKTLKLSAGGVAILSFECLMSVMKSCYSFYTTLQSTIK</sequence>
<keyword evidence="8 10" id="KW-0675">Receptor</keyword>
<dbReference type="GO" id="GO:0005549">
    <property type="term" value="F:odorant binding"/>
    <property type="evidence" value="ECO:0007669"/>
    <property type="project" value="InterPro"/>
</dbReference>
<dbReference type="GO" id="GO:0004984">
    <property type="term" value="F:olfactory receptor activity"/>
    <property type="evidence" value="ECO:0007669"/>
    <property type="project" value="InterPro"/>
</dbReference>
<dbReference type="PANTHER" id="PTHR21137:SF35">
    <property type="entry name" value="ODORANT RECEPTOR 19A-RELATED"/>
    <property type="match status" value="1"/>
</dbReference>
<keyword evidence="4 10" id="KW-0812">Transmembrane</keyword>
<name>A0AAV1JLH7_9NEOP</name>
<comment type="subcellular location">
    <subcellularLocation>
        <location evidence="1 10">Cell membrane</location>
        <topology evidence="1 10">Multi-pass membrane protein</topology>
    </subcellularLocation>
</comment>
<dbReference type="GO" id="GO:0005886">
    <property type="term" value="C:plasma membrane"/>
    <property type="evidence" value="ECO:0007669"/>
    <property type="project" value="UniProtKB-SubCell"/>
</dbReference>
<evidence type="ECO:0000256" key="7">
    <source>
        <dbReference type="ARBA" id="ARBA00023136"/>
    </source>
</evidence>
<comment type="similarity">
    <text evidence="10">Belongs to the insect chemoreceptor superfamily. Heteromeric odorant receptor channel (TC 1.A.69) family.</text>
</comment>
<comment type="caution">
    <text evidence="11">The sequence shown here is derived from an EMBL/GenBank/DDBJ whole genome shotgun (WGS) entry which is preliminary data.</text>
</comment>
<evidence type="ECO:0000256" key="9">
    <source>
        <dbReference type="ARBA" id="ARBA00023224"/>
    </source>
</evidence>
<feature type="transmembrane region" description="Helical" evidence="10">
    <location>
        <begin position="26"/>
        <end position="55"/>
    </location>
</feature>
<feature type="transmembrane region" description="Helical" evidence="10">
    <location>
        <begin position="173"/>
        <end position="200"/>
    </location>
</feature>
<protein>
    <recommendedName>
        <fullName evidence="10">Odorant receptor</fullName>
    </recommendedName>
</protein>
<keyword evidence="12" id="KW-1185">Reference proteome</keyword>
<organism evidence="11 12">
    <name type="scientific">Leptosia nina</name>
    <dbReference type="NCBI Taxonomy" id="320188"/>
    <lineage>
        <taxon>Eukaryota</taxon>
        <taxon>Metazoa</taxon>
        <taxon>Ecdysozoa</taxon>
        <taxon>Arthropoda</taxon>
        <taxon>Hexapoda</taxon>
        <taxon>Insecta</taxon>
        <taxon>Pterygota</taxon>
        <taxon>Neoptera</taxon>
        <taxon>Endopterygota</taxon>
        <taxon>Lepidoptera</taxon>
        <taxon>Glossata</taxon>
        <taxon>Ditrysia</taxon>
        <taxon>Papilionoidea</taxon>
        <taxon>Pieridae</taxon>
        <taxon>Pierinae</taxon>
        <taxon>Leptosia</taxon>
    </lineage>
</organism>
<dbReference type="Proteomes" id="UP001497472">
    <property type="component" value="Unassembled WGS sequence"/>
</dbReference>
<dbReference type="EMBL" id="CAVLEF010000081">
    <property type="protein sequence ID" value="CAK1550361.1"/>
    <property type="molecule type" value="Genomic_DNA"/>
</dbReference>
<keyword evidence="6 10" id="KW-1133">Transmembrane helix</keyword>
<keyword evidence="9 10" id="KW-0807">Transducer</keyword>
<proteinExistence type="inferred from homology"/>
<evidence type="ECO:0000256" key="1">
    <source>
        <dbReference type="ARBA" id="ARBA00004651"/>
    </source>
</evidence>
<evidence type="ECO:0000256" key="10">
    <source>
        <dbReference type="RuleBase" id="RU351113"/>
    </source>
</evidence>
<keyword evidence="5 10" id="KW-0552">Olfaction</keyword>
<comment type="caution">
    <text evidence="10">Lacks conserved residue(s) required for the propagation of feature annotation.</text>
</comment>
<dbReference type="GO" id="GO:0007165">
    <property type="term" value="P:signal transduction"/>
    <property type="evidence" value="ECO:0007669"/>
    <property type="project" value="UniProtKB-KW"/>
</dbReference>
<feature type="transmembrane region" description="Helical" evidence="10">
    <location>
        <begin position="127"/>
        <end position="147"/>
    </location>
</feature>
<keyword evidence="7 10" id="KW-0472">Membrane</keyword>
<evidence type="ECO:0000313" key="11">
    <source>
        <dbReference type="EMBL" id="CAK1550361.1"/>
    </source>
</evidence>
<evidence type="ECO:0000256" key="3">
    <source>
        <dbReference type="ARBA" id="ARBA00022606"/>
    </source>
</evidence>
<dbReference type="InterPro" id="IPR004117">
    <property type="entry name" value="7tm6_olfct_rcpt"/>
</dbReference>
<evidence type="ECO:0000256" key="8">
    <source>
        <dbReference type="ARBA" id="ARBA00023170"/>
    </source>
</evidence>
<keyword evidence="2" id="KW-1003">Cell membrane</keyword>
<dbReference type="AlphaFoldDB" id="A0AAV1JLH7"/>
<evidence type="ECO:0000256" key="5">
    <source>
        <dbReference type="ARBA" id="ARBA00022725"/>
    </source>
</evidence>
<evidence type="ECO:0000256" key="4">
    <source>
        <dbReference type="ARBA" id="ARBA00022692"/>
    </source>
</evidence>
<evidence type="ECO:0000256" key="6">
    <source>
        <dbReference type="ARBA" id="ARBA00022989"/>
    </source>
</evidence>
<keyword evidence="3 10" id="KW-0716">Sensory transduction</keyword>
<feature type="transmembrane region" description="Helical" evidence="10">
    <location>
        <begin position="264"/>
        <end position="285"/>
    </location>
</feature>
<gene>
    <name evidence="11" type="ORF">LNINA_LOCUS9591</name>
</gene>
<evidence type="ECO:0000313" key="12">
    <source>
        <dbReference type="Proteomes" id="UP001497472"/>
    </source>
</evidence>
<evidence type="ECO:0000256" key="2">
    <source>
        <dbReference type="ARBA" id="ARBA00022475"/>
    </source>
</evidence>
<reference evidence="11 12" key="1">
    <citation type="submission" date="2023-11" db="EMBL/GenBank/DDBJ databases">
        <authorList>
            <person name="Okamura Y."/>
        </authorList>
    </citation>
    <scope>NUCLEOTIDE SEQUENCE [LARGE SCALE GENOMIC DNA]</scope>
</reference>